<comment type="caution">
    <text evidence="1">The sequence shown here is derived from an EMBL/GenBank/DDBJ whole genome shotgun (WGS) entry which is preliminary data.</text>
</comment>
<dbReference type="Proteomes" id="UP000195402">
    <property type="component" value="Unassembled WGS sequence"/>
</dbReference>
<dbReference type="InParanoid" id="A0A200QFR8"/>
<protein>
    <recommendedName>
        <fullName evidence="3">Reverse transcriptase zinc-binding domain-containing protein</fullName>
    </recommendedName>
</protein>
<dbReference type="AlphaFoldDB" id="A0A200QFR8"/>
<keyword evidence="2" id="KW-1185">Reference proteome</keyword>
<dbReference type="PANTHER" id="PTHR36617:SF15">
    <property type="entry name" value="REVERSE TRANSCRIPTASE ZINC-BINDING DOMAIN-CONTAINING PROTEIN"/>
    <property type="match status" value="1"/>
</dbReference>
<reference evidence="1 2" key="1">
    <citation type="journal article" date="2017" name="Mol. Plant">
        <title>The Genome of Medicinal Plant Macleaya cordata Provides New Insights into Benzylisoquinoline Alkaloids Metabolism.</title>
        <authorList>
            <person name="Liu X."/>
            <person name="Liu Y."/>
            <person name="Huang P."/>
            <person name="Ma Y."/>
            <person name="Qing Z."/>
            <person name="Tang Q."/>
            <person name="Cao H."/>
            <person name="Cheng P."/>
            <person name="Zheng Y."/>
            <person name="Yuan Z."/>
            <person name="Zhou Y."/>
            <person name="Liu J."/>
            <person name="Tang Z."/>
            <person name="Zhuo Y."/>
            <person name="Zhang Y."/>
            <person name="Yu L."/>
            <person name="Huang J."/>
            <person name="Yang P."/>
            <person name="Peng Q."/>
            <person name="Zhang J."/>
            <person name="Jiang W."/>
            <person name="Zhang Z."/>
            <person name="Lin K."/>
            <person name="Ro D.K."/>
            <person name="Chen X."/>
            <person name="Xiong X."/>
            <person name="Shang Y."/>
            <person name="Huang S."/>
            <person name="Zeng J."/>
        </authorList>
    </citation>
    <scope>NUCLEOTIDE SEQUENCE [LARGE SCALE GENOMIC DNA]</scope>
    <source>
        <strain evidence="2">cv. BLH2017</strain>
        <tissue evidence="1">Root</tissue>
    </source>
</reference>
<dbReference type="OrthoDB" id="673202at2759"/>
<evidence type="ECO:0008006" key="3">
    <source>
        <dbReference type="Google" id="ProtNLM"/>
    </source>
</evidence>
<name>A0A200QFR8_MACCD</name>
<sequence length="97" mass="11078">MEEFNKGVIFNVVNGNRARFWLDPWLVDEPLSSRFPSLFAVSNSQNLSIHEVAAQSAEEWNLAFKRCLYDHEVREAAVLVGLLENFKYADGTNDSRS</sequence>
<dbReference type="PANTHER" id="PTHR36617">
    <property type="entry name" value="PROTEIN, PUTATIVE-RELATED"/>
    <property type="match status" value="1"/>
</dbReference>
<evidence type="ECO:0000313" key="1">
    <source>
        <dbReference type="EMBL" id="OVA09340.1"/>
    </source>
</evidence>
<accession>A0A200QFR8</accession>
<proteinExistence type="predicted"/>
<evidence type="ECO:0000313" key="2">
    <source>
        <dbReference type="Proteomes" id="UP000195402"/>
    </source>
</evidence>
<dbReference type="EMBL" id="MVGT01002118">
    <property type="protein sequence ID" value="OVA09340.1"/>
    <property type="molecule type" value="Genomic_DNA"/>
</dbReference>
<gene>
    <name evidence="1" type="ORF">BVC80_6865g3</name>
</gene>
<organism evidence="1 2">
    <name type="scientific">Macleaya cordata</name>
    <name type="common">Five-seeded plume-poppy</name>
    <name type="synonym">Bocconia cordata</name>
    <dbReference type="NCBI Taxonomy" id="56857"/>
    <lineage>
        <taxon>Eukaryota</taxon>
        <taxon>Viridiplantae</taxon>
        <taxon>Streptophyta</taxon>
        <taxon>Embryophyta</taxon>
        <taxon>Tracheophyta</taxon>
        <taxon>Spermatophyta</taxon>
        <taxon>Magnoliopsida</taxon>
        <taxon>Ranunculales</taxon>
        <taxon>Papaveraceae</taxon>
        <taxon>Papaveroideae</taxon>
        <taxon>Macleaya</taxon>
    </lineage>
</organism>